<gene>
    <name evidence="1" type="ORF">ACFOPQ_05215</name>
</gene>
<dbReference type="Proteomes" id="UP001595748">
    <property type="component" value="Unassembled WGS sequence"/>
</dbReference>
<sequence>MQSLMVRENDWPQIKACVISAAKLIGQLAHPTSSTTLTEQTTLLQSGLKRLLTAEQFSAVTVQARDNMAILEYQPSDLIGLVCQVACGEMRPTTTPRQDVAIKLMTVLLSSPAYVEQGPDQASTRGPRSVSPTRHDTQLYETLAVLDLEAFQLPSGLLPVLIARIRGTQDAYIDQLLLAAPLDDAAYVKAMQLIAPFFERYPADVPAAQHWHRLACAALAPTLASYDSQQPSPVVARVLIKILDSQLDLDHAYTLQRAYG</sequence>
<name>A0ABV8A3B1_9DEIO</name>
<keyword evidence="2" id="KW-1185">Reference proteome</keyword>
<organism evidence="1 2">
    <name type="scientific">Deinococcus antarcticus</name>
    <dbReference type="NCBI Taxonomy" id="1298767"/>
    <lineage>
        <taxon>Bacteria</taxon>
        <taxon>Thermotogati</taxon>
        <taxon>Deinococcota</taxon>
        <taxon>Deinococci</taxon>
        <taxon>Deinococcales</taxon>
        <taxon>Deinococcaceae</taxon>
        <taxon>Deinococcus</taxon>
    </lineage>
</organism>
<evidence type="ECO:0000313" key="1">
    <source>
        <dbReference type="EMBL" id="MFC3860163.1"/>
    </source>
</evidence>
<dbReference type="EMBL" id="JBHRZF010000047">
    <property type="protein sequence ID" value="MFC3860163.1"/>
    <property type="molecule type" value="Genomic_DNA"/>
</dbReference>
<comment type="caution">
    <text evidence="1">The sequence shown here is derived from an EMBL/GenBank/DDBJ whole genome shotgun (WGS) entry which is preliminary data.</text>
</comment>
<dbReference type="RefSeq" id="WP_380076313.1">
    <property type="nucleotide sequence ID" value="NZ_JBHRZF010000047.1"/>
</dbReference>
<reference evidence="2" key="1">
    <citation type="journal article" date="2019" name="Int. J. Syst. Evol. Microbiol.">
        <title>The Global Catalogue of Microorganisms (GCM) 10K type strain sequencing project: providing services to taxonomists for standard genome sequencing and annotation.</title>
        <authorList>
            <consortium name="The Broad Institute Genomics Platform"/>
            <consortium name="The Broad Institute Genome Sequencing Center for Infectious Disease"/>
            <person name="Wu L."/>
            <person name="Ma J."/>
        </authorList>
    </citation>
    <scope>NUCLEOTIDE SEQUENCE [LARGE SCALE GENOMIC DNA]</scope>
    <source>
        <strain evidence="2">CCTCC AB 2013263</strain>
    </source>
</reference>
<proteinExistence type="predicted"/>
<evidence type="ECO:0000313" key="2">
    <source>
        <dbReference type="Proteomes" id="UP001595748"/>
    </source>
</evidence>
<protein>
    <submittedName>
        <fullName evidence="1">Uncharacterized protein</fullName>
    </submittedName>
</protein>
<accession>A0ABV8A3B1</accession>